<accession>R3W693</accession>
<dbReference type="Proteomes" id="UP000013785">
    <property type="component" value="Unassembled WGS sequence"/>
</dbReference>
<dbReference type="HOGENOM" id="CLU_126418_1_0_9"/>
<dbReference type="PANTHER" id="PTHR36433:SF2">
    <property type="entry name" value="YXEA FAMILY PROTEIN"/>
    <property type="match status" value="1"/>
</dbReference>
<reference evidence="2 3" key="1">
    <citation type="submission" date="2013-02" db="EMBL/GenBank/DDBJ databases">
        <title>The Genome Sequence of Enterococcus phoeniculicola BAA-412.</title>
        <authorList>
            <consortium name="The Broad Institute Genome Sequencing Platform"/>
            <consortium name="The Broad Institute Genome Sequencing Center for Infectious Disease"/>
            <person name="Earl A.M."/>
            <person name="Gilmore M.S."/>
            <person name="Lebreton F."/>
            <person name="Walker B."/>
            <person name="Young S.K."/>
            <person name="Zeng Q."/>
            <person name="Gargeya S."/>
            <person name="Fitzgerald M."/>
            <person name="Haas B."/>
            <person name="Abouelleil A."/>
            <person name="Alvarado L."/>
            <person name="Arachchi H.M."/>
            <person name="Berlin A.M."/>
            <person name="Chapman S.B."/>
            <person name="Dewar J."/>
            <person name="Goldberg J."/>
            <person name="Griggs A."/>
            <person name="Gujja S."/>
            <person name="Hansen M."/>
            <person name="Howarth C."/>
            <person name="Imamovic A."/>
            <person name="Larimer J."/>
            <person name="McCowan C."/>
            <person name="Murphy C."/>
            <person name="Neiman D."/>
            <person name="Pearson M."/>
            <person name="Priest M."/>
            <person name="Roberts A."/>
            <person name="Saif S."/>
            <person name="Shea T."/>
            <person name="Sisk P."/>
            <person name="Sykes S."/>
            <person name="Wortman J."/>
            <person name="Nusbaum C."/>
            <person name="Birren B."/>
        </authorList>
    </citation>
    <scope>NUCLEOTIDE SEQUENCE [LARGE SCALE GENOMIC DNA]</scope>
    <source>
        <strain evidence="2 3">ATCC BAA-412</strain>
    </source>
</reference>
<dbReference type="eggNOG" id="COG5294">
    <property type="taxonomic scope" value="Bacteria"/>
</dbReference>
<evidence type="ECO:0008006" key="4">
    <source>
        <dbReference type="Google" id="ProtNLM"/>
    </source>
</evidence>
<keyword evidence="3" id="KW-1185">Reference proteome</keyword>
<protein>
    <recommendedName>
        <fullName evidence="4">YxeA family protein</fullName>
    </recommendedName>
</protein>
<proteinExistence type="predicted"/>
<dbReference type="EMBL" id="AJAT01000016">
    <property type="protein sequence ID" value="EOL43102.1"/>
    <property type="molecule type" value="Genomic_DNA"/>
</dbReference>
<evidence type="ECO:0000313" key="3">
    <source>
        <dbReference type="Proteomes" id="UP000013785"/>
    </source>
</evidence>
<dbReference type="Gene3D" id="2.40.50.480">
    <property type="match status" value="1"/>
</dbReference>
<dbReference type="Pfam" id="PF06486">
    <property type="entry name" value="DUF1093"/>
    <property type="match status" value="1"/>
</dbReference>
<dbReference type="SUPFAM" id="SSF159121">
    <property type="entry name" value="BC4932-like"/>
    <property type="match status" value="1"/>
</dbReference>
<dbReference type="InterPro" id="IPR006542">
    <property type="entry name" value="DUF1093"/>
</dbReference>
<evidence type="ECO:0000256" key="1">
    <source>
        <dbReference type="SAM" id="Phobius"/>
    </source>
</evidence>
<sequence>MDVGLVFMNNRYEVKIMKKIIGFFVVLLIFAGGSWFAYNYFYGGEAYYTQIVTEGEKETDQSSGETFTTYTYQQKAYNKDGEEKQVSMNAFRDRPLRLKAYLKLKVNPRKGVMEWEEIQQTDVPEKALEKLN</sequence>
<keyword evidence="1" id="KW-1133">Transmembrane helix</keyword>
<dbReference type="PATRIC" id="fig|1158610.3.peg.2075"/>
<dbReference type="STRING" id="154621.RV11_GL003080"/>
<keyword evidence="1" id="KW-0472">Membrane</keyword>
<organism evidence="2 3">
    <name type="scientific">Enterococcus phoeniculicola ATCC BAA-412</name>
    <dbReference type="NCBI Taxonomy" id="1158610"/>
    <lineage>
        <taxon>Bacteria</taxon>
        <taxon>Bacillati</taxon>
        <taxon>Bacillota</taxon>
        <taxon>Bacilli</taxon>
        <taxon>Lactobacillales</taxon>
        <taxon>Enterococcaceae</taxon>
        <taxon>Enterococcus</taxon>
    </lineage>
</organism>
<dbReference type="AlphaFoldDB" id="R3W693"/>
<feature type="transmembrane region" description="Helical" evidence="1">
    <location>
        <begin position="20"/>
        <end position="41"/>
    </location>
</feature>
<name>R3W693_9ENTE</name>
<keyword evidence="1" id="KW-0812">Transmembrane</keyword>
<dbReference type="NCBIfam" id="TIGR01655">
    <property type="entry name" value="yxeA_fam"/>
    <property type="match status" value="1"/>
</dbReference>
<comment type="caution">
    <text evidence="2">The sequence shown here is derived from an EMBL/GenBank/DDBJ whole genome shotgun (WGS) entry which is preliminary data.</text>
</comment>
<evidence type="ECO:0000313" key="2">
    <source>
        <dbReference type="EMBL" id="EOL43102.1"/>
    </source>
</evidence>
<dbReference type="PANTHER" id="PTHR36433">
    <property type="entry name" value="HYPOTHETICAL CYTOSOLIC PROTEIN"/>
    <property type="match status" value="1"/>
</dbReference>
<gene>
    <name evidence="2" type="ORF">UC3_02079</name>
</gene>
<dbReference type="InterPro" id="IPR036166">
    <property type="entry name" value="YxeA-like_sf"/>
</dbReference>